<dbReference type="InterPro" id="IPR045559">
    <property type="entry name" value="RHH_9"/>
</dbReference>
<organism evidence="2 3">
    <name type="scientific">Marinobacterium halophilum</name>
    <dbReference type="NCBI Taxonomy" id="267374"/>
    <lineage>
        <taxon>Bacteria</taxon>
        <taxon>Pseudomonadati</taxon>
        <taxon>Pseudomonadota</taxon>
        <taxon>Gammaproteobacteria</taxon>
        <taxon>Oceanospirillales</taxon>
        <taxon>Oceanospirillaceae</taxon>
        <taxon>Marinobacterium</taxon>
    </lineage>
</organism>
<dbReference type="Proteomes" id="UP000242133">
    <property type="component" value="Unassembled WGS sequence"/>
</dbReference>
<dbReference type="AlphaFoldDB" id="A0A2P8F4R7"/>
<keyword evidence="3" id="KW-1185">Reference proteome</keyword>
<dbReference type="SUPFAM" id="SSF47598">
    <property type="entry name" value="Ribbon-helix-helix"/>
    <property type="match status" value="1"/>
</dbReference>
<reference evidence="2 3" key="1">
    <citation type="submission" date="2018-03" db="EMBL/GenBank/DDBJ databases">
        <title>Genomic Encyclopedia of Archaeal and Bacterial Type Strains, Phase II (KMG-II): from individual species to whole genera.</title>
        <authorList>
            <person name="Goeker M."/>
        </authorList>
    </citation>
    <scope>NUCLEOTIDE SEQUENCE [LARGE SCALE GENOMIC DNA]</scope>
    <source>
        <strain evidence="2 3">DSM 17586</strain>
    </source>
</reference>
<dbReference type="OrthoDB" id="9181780at2"/>
<dbReference type="InterPro" id="IPR010985">
    <property type="entry name" value="Ribbon_hlx_hlx"/>
</dbReference>
<dbReference type="GO" id="GO:0006355">
    <property type="term" value="P:regulation of DNA-templated transcription"/>
    <property type="evidence" value="ECO:0007669"/>
    <property type="project" value="InterPro"/>
</dbReference>
<sequence length="63" mass="7483">MENRTARLTLLIDPKKKAVFERLCNQHDVTPSQMVRKFIRDFIETELGSEWQDEVFGKDDSLR</sequence>
<name>A0A2P8F4R7_9GAMM</name>
<protein>
    <recommendedName>
        <fullName evidence="1">Ribbon-helix-helix protein RHH domain-containing protein</fullName>
    </recommendedName>
</protein>
<gene>
    <name evidence="2" type="ORF">CLV44_101113</name>
</gene>
<dbReference type="EMBL" id="PYGI01000001">
    <property type="protein sequence ID" value="PSL16715.1"/>
    <property type="molecule type" value="Genomic_DNA"/>
</dbReference>
<accession>A0A2P8F4R7</accession>
<comment type="caution">
    <text evidence="2">The sequence shown here is derived from an EMBL/GenBank/DDBJ whole genome shotgun (WGS) entry which is preliminary data.</text>
</comment>
<feature type="domain" description="Ribbon-helix-helix protein RHH" evidence="1">
    <location>
        <begin position="1"/>
        <end position="50"/>
    </location>
</feature>
<evidence type="ECO:0000259" key="1">
    <source>
        <dbReference type="Pfam" id="PF19839"/>
    </source>
</evidence>
<proteinExistence type="predicted"/>
<evidence type="ECO:0000313" key="2">
    <source>
        <dbReference type="EMBL" id="PSL16715.1"/>
    </source>
</evidence>
<dbReference type="RefSeq" id="WP_106590157.1">
    <property type="nucleotide sequence ID" value="NZ_PYGI01000001.1"/>
</dbReference>
<dbReference type="Pfam" id="PF19839">
    <property type="entry name" value="RHH_9"/>
    <property type="match status" value="1"/>
</dbReference>
<evidence type="ECO:0000313" key="3">
    <source>
        <dbReference type="Proteomes" id="UP000242133"/>
    </source>
</evidence>